<gene>
    <name evidence="7" type="ORF">ACFPIB_05990</name>
</gene>
<dbReference type="InterPro" id="IPR000184">
    <property type="entry name" value="Bac_surfAg_D15"/>
</dbReference>
<evidence type="ECO:0000256" key="2">
    <source>
        <dbReference type="ARBA" id="ARBA00022692"/>
    </source>
</evidence>
<dbReference type="InterPro" id="IPR039910">
    <property type="entry name" value="D15-like"/>
</dbReference>
<evidence type="ECO:0000259" key="6">
    <source>
        <dbReference type="Pfam" id="PF01103"/>
    </source>
</evidence>
<dbReference type="EMBL" id="JBHSKT010000003">
    <property type="protein sequence ID" value="MFC5270151.1"/>
    <property type="molecule type" value="Genomic_DNA"/>
</dbReference>
<feature type="domain" description="Bacterial surface antigen (D15)" evidence="6">
    <location>
        <begin position="578"/>
        <end position="793"/>
    </location>
</feature>
<dbReference type="RefSeq" id="WP_378016523.1">
    <property type="nucleotide sequence ID" value="NZ_JBHSKT010000003.1"/>
</dbReference>
<evidence type="ECO:0000256" key="5">
    <source>
        <dbReference type="ARBA" id="ARBA00023237"/>
    </source>
</evidence>
<keyword evidence="8" id="KW-1185">Reference proteome</keyword>
<evidence type="ECO:0000256" key="1">
    <source>
        <dbReference type="ARBA" id="ARBA00004370"/>
    </source>
</evidence>
<accession>A0ABW0EA89</accession>
<dbReference type="Pfam" id="PF01103">
    <property type="entry name" value="Omp85"/>
    <property type="match status" value="1"/>
</dbReference>
<comment type="subcellular location">
    <subcellularLocation>
        <location evidence="1">Membrane</location>
    </subcellularLocation>
</comment>
<dbReference type="Gene3D" id="2.40.160.50">
    <property type="entry name" value="membrane protein fhac: a member of the omp85/tpsb transporter family"/>
    <property type="match status" value="1"/>
</dbReference>
<dbReference type="PANTHER" id="PTHR12815">
    <property type="entry name" value="SORTING AND ASSEMBLY MACHINERY SAMM50 PROTEIN FAMILY MEMBER"/>
    <property type="match status" value="1"/>
</dbReference>
<dbReference type="PANTHER" id="PTHR12815:SF47">
    <property type="entry name" value="TRANSLOCATION AND ASSEMBLY MODULE SUBUNIT TAMA"/>
    <property type="match status" value="1"/>
</dbReference>
<evidence type="ECO:0000256" key="4">
    <source>
        <dbReference type="ARBA" id="ARBA00023136"/>
    </source>
</evidence>
<keyword evidence="4" id="KW-0472">Membrane</keyword>
<evidence type="ECO:0000313" key="8">
    <source>
        <dbReference type="Proteomes" id="UP001596161"/>
    </source>
</evidence>
<name>A0ABW0EA89_9BACT</name>
<reference evidence="8" key="1">
    <citation type="journal article" date="2019" name="Int. J. Syst. Evol. Microbiol.">
        <title>The Global Catalogue of Microorganisms (GCM) 10K type strain sequencing project: providing services to taxonomists for standard genome sequencing and annotation.</title>
        <authorList>
            <consortium name="The Broad Institute Genomics Platform"/>
            <consortium name="The Broad Institute Genome Sequencing Center for Infectious Disease"/>
            <person name="Wu L."/>
            <person name="Ma J."/>
        </authorList>
    </citation>
    <scope>NUCLEOTIDE SEQUENCE [LARGE SCALE GENOMIC DNA]</scope>
    <source>
        <strain evidence="8">KACC 12602</strain>
    </source>
</reference>
<proteinExistence type="predicted"/>
<keyword evidence="2" id="KW-0812">Transmembrane</keyword>
<dbReference type="Proteomes" id="UP001596161">
    <property type="component" value="Unassembled WGS sequence"/>
</dbReference>
<comment type="caution">
    <text evidence="7">The sequence shown here is derived from an EMBL/GenBank/DDBJ whole genome shotgun (WGS) entry which is preliminary data.</text>
</comment>
<evidence type="ECO:0000256" key="3">
    <source>
        <dbReference type="ARBA" id="ARBA00022729"/>
    </source>
</evidence>
<protein>
    <submittedName>
        <fullName evidence="7">BamA/TamA family outer membrane protein</fullName>
    </submittedName>
</protein>
<organism evidence="7 8">
    <name type="scientific">Adhaeribacter terreus</name>
    <dbReference type="NCBI Taxonomy" id="529703"/>
    <lineage>
        <taxon>Bacteria</taxon>
        <taxon>Pseudomonadati</taxon>
        <taxon>Bacteroidota</taxon>
        <taxon>Cytophagia</taxon>
        <taxon>Cytophagales</taxon>
        <taxon>Hymenobacteraceae</taxon>
        <taxon>Adhaeribacter</taxon>
    </lineage>
</organism>
<sequence>MPTRHLKGKEKLLYDVKLEDVKEADPDKIRALFRQQPNRKVPIFGSTPYLTVYYWGKGLYNPAKVQQQIQENEDKFAKKISKAGADSSEVVKLSEKKEKRLAKLTRKKEEGNLLMRSVGEPPSIYDSALTVETVSQVNTYLSSKGFFHNKVTYETKEENKKIYLTLKVAENTPFRLSETAYNIKDTTVQRIVRNSQAESLIKTGQVYDEELLTQERDRLETLMRNQGFYEFRKQYIFFDVDTSFGGNTVRLKTTISNPADSANHKLYKIRTIYFIGDANLDRFGVTRDTIDYGGVKYIWYKKYVSPKVLDKKIRMSVGQPYSLIRTSRTQRQIGDLDVYRFSAVNYTIVSDSLKPMLDAFVNVTPATRFQITDELGGNFNFTNFGSSLPLPYGSFRLKVRNVFGGAENLEFGVRGGLEAQPSSVDDKLVTTTELGGSVALYFPQFLDPFFKLDSNPKLVVYNPRTRINAAFTYTNREDYNRTNTEFSLDYLWQRSQRLQYFVSLVDINIIDATIKSDNFRDYLESRKALGVTLIESFKPGIVSSMNATMLYNSNNINQTLDSKYIKLFAEIGNLPGVITGNNTIGFSGWFSEFLTEQTKNNYRSYSFLKFNADYRRYYKIKEKMYFVARGNFGIVSPVPGSNNILPYDKFFFAGGGSSLRAWRPRKLGPGSYTPPYRLKDELNPDADNNLVIVNGQPQRDYRPEQPGEVLIEGNAEYRFNIFGFWNGAFFIDAGNVWTLKENPELPGSGLQDFHKEFAVDLGFGSRFDFSFVVVRFDFATKVIDPAEPEGQRFVLDRFRINRLFSSKNMQNSFNIGIGYPF</sequence>
<keyword evidence="5" id="KW-0998">Cell outer membrane</keyword>
<keyword evidence="3" id="KW-0732">Signal</keyword>
<evidence type="ECO:0000313" key="7">
    <source>
        <dbReference type="EMBL" id="MFC5270151.1"/>
    </source>
</evidence>